<name>A0ABV6Z288_UNCC1</name>
<dbReference type="Gene3D" id="1.10.287.130">
    <property type="match status" value="1"/>
</dbReference>
<evidence type="ECO:0000313" key="1">
    <source>
        <dbReference type="EMBL" id="MFC1852572.1"/>
    </source>
</evidence>
<gene>
    <name evidence="1" type="ORF">ACFL27_20435</name>
</gene>
<sequence>MPDKHDQSLPFQGLNFFGKITASMSHEINNVLAIVNEYNGLLEDLLYAAEQGRPISNEQLQRISSSISNQMIRGKQITKRMNRFAHSIDKPVRSVDLNSLVDDMVQISERLTSQRSIHLQADLPGSTIIVESNPFFLKYAIFSYLSIIIARAQKGNETFIKLEAHNSGAKLIFTSSPVDNSVDVTDNMALQYNIALFLQARCSEISSQNDHYTVELLIPQNMKSPDKVS</sequence>
<reference evidence="1 2" key="1">
    <citation type="submission" date="2024-09" db="EMBL/GenBank/DDBJ databases">
        <title>Laminarin stimulates single cell rates of sulfate reduction while oxygen inhibits transcriptomic activity in coastal marine sediment.</title>
        <authorList>
            <person name="Lindsay M."/>
            <person name="Orcutt B."/>
            <person name="Emerson D."/>
            <person name="Stepanauskas R."/>
            <person name="D'Angelo T."/>
        </authorList>
    </citation>
    <scope>NUCLEOTIDE SEQUENCE [LARGE SCALE GENOMIC DNA]</scope>
    <source>
        <strain evidence="1">SAG AM-311-K15</strain>
    </source>
</reference>
<comment type="caution">
    <text evidence="1">The sequence shown here is derived from an EMBL/GenBank/DDBJ whole genome shotgun (WGS) entry which is preliminary data.</text>
</comment>
<evidence type="ECO:0008006" key="3">
    <source>
        <dbReference type="Google" id="ProtNLM"/>
    </source>
</evidence>
<dbReference type="Proteomes" id="UP001594351">
    <property type="component" value="Unassembled WGS sequence"/>
</dbReference>
<organism evidence="1 2">
    <name type="scientific">candidate division CSSED10-310 bacterium</name>
    <dbReference type="NCBI Taxonomy" id="2855610"/>
    <lineage>
        <taxon>Bacteria</taxon>
        <taxon>Bacteria division CSSED10-310</taxon>
    </lineage>
</organism>
<protein>
    <recommendedName>
        <fullName evidence="3">Sensor histidine kinase</fullName>
    </recommendedName>
</protein>
<keyword evidence="2" id="KW-1185">Reference proteome</keyword>
<dbReference type="EMBL" id="JBHPBY010000333">
    <property type="protein sequence ID" value="MFC1852572.1"/>
    <property type="molecule type" value="Genomic_DNA"/>
</dbReference>
<accession>A0ABV6Z288</accession>
<proteinExistence type="predicted"/>
<evidence type="ECO:0000313" key="2">
    <source>
        <dbReference type="Proteomes" id="UP001594351"/>
    </source>
</evidence>